<protein>
    <submittedName>
        <fullName evidence="1">Uncharacterized protein</fullName>
    </submittedName>
</protein>
<proteinExistence type="predicted"/>
<accession>A0AAW1C9T3</accession>
<gene>
    <name evidence="1" type="ORF">NXF25_002454</name>
</gene>
<dbReference type="AlphaFoldDB" id="A0AAW1C9T3"/>
<dbReference type="Proteomes" id="UP001474421">
    <property type="component" value="Unassembled WGS sequence"/>
</dbReference>
<organism evidence="1 2">
    <name type="scientific">Crotalus adamanteus</name>
    <name type="common">Eastern diamondback rattlesnake</name>
    <dbReference type="NCBI Taxonomy" id="8729"/>
    <lineage>
        <taxon>Eukaryota</taxon>
        <taxon>Metazoa</taxon>
        <taxon>Chordata</taxon>
        <taxon>Craniata</taxon>
        <taxon>Vertebrata</taxon>
        <taxon>Euteleostomi</taxon>
        <taxon>Lepidosauria</taxon>
        <taxon>Squamata</taxon>
        <taxon>Bifurcata</taxon>
        <taxon>Unidentata</taxon>
        <taxon>Episquamata</taxon>
        <taxon>Toxicofera</taxon>
        <taxon>Serpentes</taxon>
        <taxon>Colubroidea</taxon>
        <taxon>Viperidae</taxon>
        <taxon>Crotalinae</taxon>
        <taxon>Crotalus</taxon>
    </lineage>
</organism>
<comment type="caution">
    <text evidence="1">The sequence shown here is derived from an EMBL/GenBank/DDBJ whole genome shotgun (WGS) entry which is preliminary data.</text>
</comment>
<keyword evidence="2" id="KW-1185">Reference proteome</keyword>
<sequence>MWCSSHSNPRREIFKKSTKITEQALFAYQYCYHVESSCILPLLVDFPDHPQQFNTLSDKNSTNR</sequence>
<evidence type="ECO:0000313" key="1">
    <source>
        <dbReference type="EMBL" id="KAK9411279.1"/>
    </source>
</evidence>
<evidence type="ECO:0000313" key="2">
    <source>
        <dbReference type="Proteomes" id="UP001474421"/>
    </source>
</evidence>
<name>A0AAW1C9T3_CROAD</name>
<reference evidence="1 2" key="1">
    <citation type="journal article" date="2024" name="Proc. Natl. Acad. Sci. U.S.A.">
        <title>The genetic regulatory architecture and epigenomic basis for age-related changes in rattlesnake venom.</title>
        <authorList>
            <person name="Hogan M.P."/>
            <person name="Holding M.L."/>
            <person name="Nystrom G.S."/>
            <person name="Colston T.J."/>
            <person name="Bartlett D.A."/>
            <person name="Mason A.J."/>
            <person name="Ellsworth S.A."/>
            <person name="Rautsaw R.M."/>
            <person name="Lawrence K.C."/>
            <person name="Strickland J.L."/>
            <person name="He B."/>
            <person name="Fraser P."/>
            <person name="Margres M.J."/>
            <person name="Gilbert D.M."/>
            <person name="Gibbs H.L."/>
            <person name="Parkinson C.L."/>
            <person name="Rokyta D.R."/>
        </authorList>
    </citation>
    <scope>NUCLEOTIDE SEQUENCE [LARGE SCALE GENOMIC DNA]</scope>
    <source>
        <strain evidence="1">DRR0105</strain>
    </source>
</reference>
<dbReference type="EMBL" id="JAOTOJ010000001">
    <property type="protein sequence ID" value="KAK9411279.1"/>
    <property type="molecule type" value="Genomic_DNA"/>
</dbReference>